<protein>
    <submittedName>
        <fullName evidence="1">12935_t:CDS:1</fullName>
    </submittedName>
</protein>
<accession>A0ACA9LUZ0</accession>
<organism evidence="1 2">
    <name type="scientific">Dentiscutata heterogama</name>
    <dbReference type="NCBI Taxonomy" id="1316150"/>
    <lineage>
        <taxon>Eukaryota</taxon>
        <taxon>Fungi</taxon>
        <taxon>Fungi incertae sedis</taxon>
        <taxon>Mucoromycota</taxon>
        <taxon>Glomeromycotina</taxon>
        <taxon>Glomeromycetes</taxon>
        <taxon>Diversisporales</taxon>
        <taxon>Gigasporaceae</taxon>
        <taxon>Dentiscutata</taxon>
    </lineage>
</organism>
<gene>
    <name evidence="1" type="ORF">DHETER_LOCUS5302</name>
</gene>
<keyword evidence="2" id="KW-1185">Reference proteome</keyword>
<name>A0ACA9LUZ0_9GLOM</name>
<evidence type="ECO:0000313" key="1">
    <source>
        <dbReference type="EMBL" id="CAG8552786.1"/>
    </source>
</evidence>
<sequence length="86" mass="10031">MELHQLVYKSTTILSYNKEDTCDSQNVQHMQNLYNHNPTTSPVPYDKFLNYTPSIKNCENVYNVVTNLSKMAGEKFQEEVSRNKIL</sequence>
<dbReference type="EMBL" id="CAJVPU010005804">
    <property type="protein sequence ID" value="CAG8552786.1"/>
    <property type="molecule type" value="Genomic_DNA"/>
</dbReference>
<reference evidence="1" key="1">
    <citation type="submission" date="2021-06" db="EMBL/GenBank/DDBJ databases">
        <authorList>
            <person name="Kallberg Y."/>
            <person name="Tangrot J."/>
            <person name="Rosling A."/>
        </authorList>
    </citation>
    <scope>NUCLEOTIDE SEQUENCE</scope>
    <source>
        <strain evidence="1">IL203A</strain>
    </source>
</reference>
<comment type="caution">
    <text evidence="1">The sequence shown here is derived from an EMBL/GenBank/DDBJ whole genome shotgun (WGS) entry which is preliminary data.</text>
</comment>
<evidence type="ECO:0000313" key="2">
    <source>
        <dbReference type="Proteomes" id="UP000789702"/>
    </source>
</evidence>
<proteinExistence type="predicted"/>
<feature type="non-terminal residue" evidence="1">
    <location>
        <position position="86"/>
    </location>
</feature>
<dbReference type="Proteomes" id="UP000789702">
    <property type="component" value="Unassembled WGS sequence"/>
</dbReference>